<comment type="function">
    <text evidence="8">Part of the outer membrane protein assembly complex, which is involved in assembly and insertion of beta-barrel proteins into the outer membrane.</text>
</comment>
<evidence type="ECO:0000256" key="1">
    <source>
        <dbReference type="ARBA" id="ARBA00004370"/>
    </source>
</evidence>
<feature type="domain" description="POTRA" evidence="10">
    <location>
        <begin position="100"/>
        <end position="180"/>
    </location>
</feature>
<dbReference type="EMBL" id="JBHTBX010000004">
    <property type="protein sequence ID" value="MFC7434446.1"/>
    <property type="molecule type" value="Genomic_DNA"/>
</dbReference>
<keyword evidence="7 8" id="KW-0998">Cell outer membrane</keyword>
<evidence type="ECO:0000256" key="4">
    <source>
        <dbReference type="ARBA" id="ARBA00022729"/>
    </source>
</evidence>
<dbReference type="PIRSF" id="PIRSF006076">
    <property type="entry name" value="OM_assembly_OMP85"/>
    <property type="match status" value="1"/>
</dbReference>
<dbReference type="InterPro" id="IPR039910">
    <property type="entry name" value="D15-like"/>
</dbReference>
<comment type="subunit">
    <text evidence="8">Part of the Bam complex.</text>
</comment>
<feature type="domain" description="POTRA" evidence="10">
    <location>
        <begin position="355"/>
        <end position="429"/>
    </location>
</feature>
<evidence type="ECO:0000256" key="9">
    <source>
        <dbReference type="NCBIfam" id="TIGR03303"/>
    </source>
</evidence>
<dbReference type="NCBIfam" id="TIGR03303">
    <property type="entry name" value="OM_YaeT"/>
    <property type="match status" value="1"/>
</dbReference>
<evidence type="ECO:0000259" key="10">
    <source>
        <dbReference type="PROSITE" id="PS51779"/>
    </source>
</evidence>
<feature type="signal peptide" evidence="8">
    <location>
        <begin position="1"/>
        <end position="28"/>
    </location>
</feature>
<gene>
    <name evidence="8 11" type="primary">bamA</name>
    <name evidence="11" type="ORF">ACFQNJ_07980</name>
</gene>
<keyword evidence="3 8" id="KW-0812">Transmembrane</keyword>
<comment type="caution">
    <text evidence="11">The sequence shown here is derived from an EMBL/GenBank/DDBJ whole genome shotgun (WGS) entry which is preliminary data.</text>
</comment>
<dbReference type="InterPro" id="IPR023707">
    <property type="entry name" value="OM_assembly_BamA"/>
</dbReference>
<evidence type="ECO:0000313" key="11">
    <source>
        <dbReference type="EMBL" id="MFC7434446.1"/>
    </source>
</evidence>
<dbReference type="Pfam" id="PF01103">
    <property type="entry name" value="Omp85"/>
    <property type="match status" value="1"/>
</dbReference>
<feature type="chain" id="PRO_5044909439" description="Outer membrane protein assembly factor BamA" evidence="8">
    <location>
        <begin position="29"/>
        <end position="766"/>
    </location>
</feature>
<dbReference type="Gene3D" id="3.10.20.310">
    <property type="entry name" value="membrane protein fhac"/>
    <property type="match status" value="5"/>
</dbReference>
<keyword evidence="6 8" id="KW-0472">Membrane</keyword>
<feature type="domain" description="POTRA" evidence="10">
    <location>
        <begin position="183"/>
        <end position="271"/>
    </location>
</feature>
<evidence type="ECO:0000256" key="6">
    <source>
        <dbReference type="ARBA" id="ARBA00023136"/>
    </source>
</evidence>
<accession>A0ABW2R8P5</accession>
<dbReference type="PANTHER" id="PTHR12815">
    <property type="entry name" value="SORTING AND ASSEMBLY MACHINERY SAMM50 PROTEIN FAMILY MEMBER"/>
    <property type="match status" value="1"/>
</dbReference>
<comment type="similarity">
    <text evidence="8">Belongs to the BamA family.</text>
</comment>
<dbReference type="Pfam" id="PF07244">
    <property type="entry name" value="POTRA"/>
    <property type="match status" value="4"/>
</dbReference>
<dbReference type="RefSeq" id="WP_374640483.1">
    <property type="nucleotide sequence ID" value="NZ_JBHTBX010000004.1"/>
</dbReference>
<dbReference type="Proteomes" id="UP001596495">
    <property type="component" value="Unassembled WGS sequence"/>
</dbReference>
<organism evidence="11 12">
    <name type="scientific">Hydrogenophaga bisanensis</name>
    <dbReference type="NCBI Taxonomy" id="439611"/>
    <lineage>
        <taxon>Bacteria</taxon>
        <taxon>Pseudomonadati</taxon>
        <taxon>Pseudomonadota</taxon>
        <taxon>Betaproteobacteria</taxon>
        <taxon>Burkholderiales</taxon>
        <taxon>Comamonadaceae</taxon>
        <taxon>Hydrogenophaga</taxon>
    </lineage>
</organism>
<reference evidence="12" key="1">
    <citation type="journal article" date="2019" name="Int. J. Syst. Evol. Microbiol.">
        <title>The Global Catalogue of Microorganisms (GCM) 10K type strain sequencing project: providing services to taxonomists for standard genome sequencing and annotation.</title>
        <authorList>
            <consortium name="The Broad Institute Genomics Platform"/>
            <consortium name="The Broad Institute Genome Sequencing Center for Infectious Disease"/>
            <person name="Wu L."/>
            <person name="Ma J."/>
        </authorList>
    </citation>
    <scope>NUCLEOTIDE SEQUENCE [LARGE SCALE GENOMIC DNA]</scope>
    <source>
        <strain evidence="12">CCUG 54518</strain>
    </source>
</reference>
<dbReference type="InterPro" id="IPR034746">
    <property type="entry name" value="POTRA"/>
</dbReference>
<feature type="domain" description="POTRA" evidence="10">
    <location>
        <begin position="32"/>
        <end position="99"/>
    </location>
</feature>
<evidence type="ECO:0000256" key="8">
    <source>
        <dbReference type="HAMAP-Rule" id="MF_01430"/>
    </source>
</evidence>
<keyword evidence="12" id="KW-1185">Reference proteome</keyword>
<evidence type="ECO:0000256" key="7">
    <source>
        <dbReference type="ARBA" id="ARBA00023237"/>
    </source>
</evidence>
<dbReference type="InterPro" id="IPR000184">
    <property type="entry name" value="Bac_surfAg_D15"/>
</dbReference>
<evidence type="ECO:0000256" key="5">
    <source>
        <dbReference type="ARBA" id="ARBA00022737"/>
    </source>
</evidence>
<dbReference type="PANTHER" id="PTHR12815:SF23">
    <property type="entry name" value="OUTER MEMBRANE PROTEIN ASSEMBLY FACTOR BAMA"/>
    <property type="match status" value="1"/>
</dbReference>
<name>A0ABW2R8P5_9BURK</name>
<comment type="subcellular location">
    <subcellularLocation>
        <location evidence="8">Cell outer membrane</location>
    </subcellularLocation>
    <subcellularLocation>
        <location evidence="1">Membrane</location>
    </subcellularLocation>
</comment>
<dbReference type="HAMAP" id="MF_01430">
    <property type="entry name" value="OM_assembly_BamA"/>
    <property type="match status" value="1"/>
</dbReference>
<proteinExistence type="inferred from homology"/>
<keyword evidence="2 8" id="KW-1134">Transmembrane beta strand</keyword>
<dbReference type="PROSITE" id="PS51779">
    <property type="entry name" value="POTRA"/>
    <property type="match status" value="4"/>
</dbReference>
<sequence precursor="true">MKTIKKGLRGLTLSTLAASLLAALPAWAVNPFTLRDIRVEGLQRVEPGTVFASLPFRIGDQYNDDKGAAAIRSLFGLGLFSDVRLQVTDDVLVILVEERPTVADLSFSGIKEFDEEVLKKALRDVGLTEGRPFDKALADRAEQELKRQYINRSMYAAQVVTTVTPTDRNRVSLNFSVTEGDVAKIRDIRIVGNQAFPESTLRGLFDLDTGGWLSWYTKSDRYSRAKLNADLETLRSYYLTRGYLEFKIDSTQVAISPDKQEMSVTINITEGNRFVVSSVALEGEYLGKEEEFKSQIAIRAGEAYNAEDVSTTVKRFTDYFGSFGYAFAQVEAVPSIDRVNNQVAFTLRAQPARRVYVRRINVVGNNRTRDEVIRREFRQFESAWYDSDRIRLSRDRIDRLGFFTQVGIDTEPVPGTNDQVDLTVTVAERPTGNLSIGAGYSQADKLSFIASINVENVFGTGNYLGLDVNTSDFNKQFVLSTTDPYFTQDGVSRTFDLYYKTTRPYDAQGGDYEIKKPGIGIRFGVPFTERDTVYFGIGAERVTVVEGNELPEAYLDQGGTYLPATIGWSRDERDSALVPTEGRYQRFNTEFGLSSERRYAKLSYQFQQYIPLTKQYTFAFNTEVGLGKGLGGKDFPVLRNFYGGGLGSVRGFEQGTLGPTSAVLGSTTGERVSVGGAKNLVFNAEFIAPFPGAGNDRTLRWFFFTDAGNVYGENDSFEFSKLRASAGVGISWISPIGPLRFAYATPIRKFDGDKIQKFQFQIGTSF</sequence>
<dbReference type="InterPro" id="IPR010827">
    <property type="entry name" value="BamA/TamA_POTRA"/>
</dbReference>
<keyword evidence="4 8" id="KW-0732">Signal</keyword>
<evidence type="ECO:0000256" key="3">
    <source>
        <dbReference type="ARBA" id="ARBA00022692"/>
    </source>
</evidence>
<evidence type="ECO:0000313" key="12">
    <source>
        <dbReference type="Proteomes" id="UP001596495"/>
    </source>
</evidence>
<protein>
    <recommendedName>
        <fullName evidence="8 9">Outer membrane protein assembly factor BamA</fullName>
    </recommendedName>
</protein>
<dbReference type="Gene3D" id="2.40.160.50">
    <property type="entry name" value="membrane protein fhac: a member of the omp85/tpsb transporter family"/>
    <property type="match status" value="1"/>
</dbReference>
<evidence type="ECO:0000256" key="2">
    <source>
        <dbReference type="ARBA" id="ARBA00022452"/>
    </source>
</evidence>
<keyword evidence="5 8" id="KW-0677">Repeat</keyword>